<dbReference type="Gene3D" id="2.40.170.20">
    <property type="entry name" value="TonB-dependent receptor, beta-barrel domain"/>
    <property type="match status" value="1"/>
</dbReference>
<name>A0AAP2DGD7_9BACT</name>
<dbReference type="EMBL" id="JAHESF010000002">
    <property type="protein sequence ID" value="MBT1695745.1"/>
    <property type="molecule type" value="Genomic_DNA"/>
</dbReference>
<keyword evidence="6 11" id="KW-0798">TonB box</keyword>
<keyword evidence="15" id="KW-1185">Reference proteome</keyword>
<dbReference type="InterPro" id="IPR039426">
    <property type="entry name" value="TonB-dep_rcpt-like"/>
</dbReference>
<dbReference type="SUPFAM" id="SSF56935">
    <property type="entry name" value="Porins"/>
    <property type="match status" value="1"/>
</dbReference>
<dbReference type="Pfam" id="PF00593">
    <property type="entry name" value="TonB_dep_Rec_b-barrel"/>
    <property type="match status" value="1"/>
</dbReference>
<dbReference type="InterPro" id="IPR036942">
    <property type="entry name" value="Beta-barrel_TonB_sf"/>
</dbReference>
<keyword evidence="7 10" id="KW-0472">Membrane</keyword>
<dbReference type="Pfam" id="PF07715">
    <property type="entry name" value="Plug"/>
    <property type="match status" value="1"/>
</dbReference>
<dbReference type="RefSeq" id="WP_254160405.1">
    <property type="nucleotide sequence ID" value="NZ_JAHESF010000002.1"/>
</dbReference>
<dbReference type="GO" id="GO:0009279">
    <property type="term" value="C:cell outer membrane"/>
    <property type="evidence" value="ECO:0007669"/>
    <property type="project" value="UniProtKB-SubCell"/>
</dbReference>
<dbReference type="Gene3D" id="2.170.130.10">
    <property type="entry name" value="TonB-dependent receptor, plug domain"/>
    <property type="match status" value="1"/>
</dbReference>
<dbReference type="InterPro" id="IPR037066">
    <property type="entry name" value="Plug_dom_sf"/>
</dbReference>
<dbReference type="PROSITE" id="PS52016">
    <property type="entry name" value="TONB_DEPENDENT_REC_3"/>
    <property type="match status" value="1"/>
</dbReference>
<keyword evidence="3 10" id="KW-1134">Transmembrane beta strand</keyword>
<dbReference type="Gene3D" id="2.60.40.1120">
    <property type="entry name" value="Carboxypeptidase-like, regulatory domain"/>
    <property type="match status" value="1"/>
</dbReference>
<evidence type="ECO:0000259" key="12">
    <source>
        <dbReference type="Pfam" id="PF00593"/>
    </source>
</evidence>
<dbReference type="SUPFAM" id="SSF49464">
    <property type="entry name" value="Carboxypeptidase regulatory domain-like"/>
    <property type="match status" value="1"/>
</dbReference>
<comment type="caution">
    <text evidence="14">The sequence shown here is derived from an EMBL/GenBank/DDBJ whole genome shotgun (WGS) entry which is preliminary data.</text>
</comment>
<evidence type="ECO:0000256" key="9">
    <source>
        <dbReference type="ARBA" id="ARBA00023237"/>
    </source>
</evidence>
<keyword evidence="8 14" id="KW-0675">Receptor</keyword>
<dbReference type="AlphaFoldDB" id="A0AAP2DGD7"/>
<evidence type="ECO:0000256" key="2">
    <source>
        <dbReference type="ARBA" id="ARBA00022448"/>
    </source>
</evidence>
<keyword evidence="5" id="KW-0732">Signal</keyword>
<dbReference type="Proteomes" id="UP001319200">
    <property type="component" value="Unassembled WGS sequence"/>
</dbReference>
<evidence type="ECO:0000256" key="6">
    <source>
        <dbReference type="ARBA" id="ARBA00023077"/>
    </source>
</evidence>
<keyword evidence="9 10" id="KW-0998">Cell outer membrane</keyword>
<dbReference type="Pfam" id="PF13715">
    <property type="entry name" value="CarbopepD_reg_2"/>
    <property type="match status" value="1"/>
</dbReference>
<reference evidence="14 15" key="1">
    <citation type="submission" date="2021-05" db="EMBL/GenBank/DDBJ databases">
        <title>A Polyphasic approach of four new species of the genus Ohtaekwangia: Ohtaekwangia histidinii sp. nov., Ohtaekwangia cretensis sp. nov., Ohtaekwangia indiensis sp. nov., Ohtaekwangia reichenbachii sp. nov. from diverse environment.</title>
        <authorList>
            <person name="Octaviana S."/>
        </authorList>
    </citation>
    <scope>NUCLEOTIDE SEQUENCE [LARGE SCALE GENOMIC DNA]</scope>
    <source>
        <strain evidence="14 15">PWU4</strain>
    </source>
</reference>
<feature type="domain" description="TonB-dependent receptor-like beta-barrel" evidence="12">
    <location>
        <begin position="307"/>
        <end position="721"/>
    </location>
</feature>
<organism evidence="14 15">
    <name type="scientific">Chryseosolibacter histidini</name>
    <dbReference type="NCBI Taxonomy" id="2782349"/>
    <lineage>
        <taxon>Bacteria</taxon>
        <taxon>Pseudomonadati</taxon>
        <taxon>Bacteroidota</taxon>
        <taxon>Cytophagia</taxon>
        <taxon>Cytophagales</taxon>
        <taxon>Chryseotaleaceae</taxon>
        <taxon>Chryseosolibacter</taxon>
    </lineage>
</organism>
<dbReference type="PROSITE" id="PS51257">
    <property type="entry name" value="PROKAR_LIPOPROTEIN"/>
    <property type="match status" value="1"/>
</dbReference>
<dbReference type="InterPro" id="IPR000531">
    <property type="entry name" value="Beta-barrel_TonB"/>
</dbReference>
<sequence>MSVFAKGIAAATVVVVACVNVALSQQLMGLVTSRNEQGLEEALAGANVRWLGTTTGTATGENGIFMINRVAGADKLVISFTGFISDTLTITYQTNVKVELRSLQQLKEVTVEGWKPTAGMDHSKAISTVVMQEKELFKAACCNLSESFETNPAVDVAFTDAITGTRQIQMLGLSGPNTLISIENMPGVRGLASSQGIQFIPGTWINSIEVTKGVGPVVNGYESIAGQLNVELKKPQESDKLYINGYLNQSGRSEANLNYTAMAGKKWATTFLLHGSIRPWMMDQNDDGFLDFPTGSQLNAINRWVFNSGKGWLGQFGIKVLKDDKMGGQKDFEPAMDKFSTNRYGFEINTQRTEVWGKLGYQFPAKPYKSIGLQLSNIRHQHDSYYGFNVHNATERSGYANLIYQSIIGSTHHKFKTGLSFLFDSYDERLLTLADMKVISNGTESLVNILNFDRLERVPGAFVEYTYDHLDKISIVAGVRVDRHNLFGTLFTPRLHARFNLSETSALRLSAGKGTRVANVLIENSGILVSSRQLVFSGLQSDKAYGFKPDVAWNYGLNFSQDFTLNYRPGTITLDYFYTDFKNQVVLDMDKSVREANFYGLEGKSFSHSLQFQVDYQLMRRFDVRMAYRWLDVKTDYATGLLARPLIAGHRAFMNLAYETKSKWKFDYTLQWLGKQRIPDTAPNPEAYRLSAYSPGYVLMNAQVTKDLKERWSVYAGVENIGNYRLQNPIVSAAKPFSPYFDSSMVWGPIFGRMAYAGFRYRVK</sequence>
<evidence type="ECO:0000313" key="15">
    <source>
        <dbReference type="Proteomes" id="UP001319200"/>
    </source>
</evidence>
<dbReference type="GO" id="GO:0044718">
    <property type="term" value="P:siderophore transmembrane transport"/>
    <property type="evidence" value="ECO:0007669"/>
    <property type="project" value="TreeGrafter"/>
</dbReference>
<evidence type="ECO:0000256" key="7">
    <source>
        <dbReference type="ARBA" id="ARBA00023136"/>
    </source>
</evidence>
<evidence type="ECO:0000256" key="11">
    <source>
        <dbReference type="RuleBase" id="RU003357"/>
    </source>
</evidence>
<accession>A0AAP2DGD7</accession>
<feature type="domain" description="TonB-dependent receptor plug" evidence="13">
    <location>
        <begin position="126"/>
        <end position="226"/>
    </location>
</feature>
<gene>
    <name evidence="14" type="ORF">KK083_02575</name>
</gene>
<keyword evidence="4 10" id="KW-0812">Transmembrane</keyword>
<comment type="similarity">
    <text evidence="10 11">Belongs to the TonB-dependent receptor family.</text>
</comment>
<keyword evidence="2 10" id="KW-0813">Transport</keyword>
<evidence type="ECO:0000256" key="3">
    <source>
        <dbReference type="ARBA" id="ARBA00022452"/>
    </source>
</evidence>
<evidence type="ECO:0000313" key="14">
    <source>
        <dbReference type="EMBL" id="MBT1695745.1"/>
    </source>
</evidence>
<dbReference type="PANTHER" id="PTHR30069">
    <property type="entry name" value="TONB-DEPENDENT OUTER MEMBRANE RECEPTOR"/>
    <property type="match status" value="1"/>
</dbReference>
<evidence type="ECO:0000256" key="4">
    <source>
        <dbReference type="ARBA" id="ARBA00022692"/>
    </source>
</evidence>
<evidence type="ECO:0000256" key="1">
    <source>
        <dbReference type="ARBA" id="ARBA00004571"/>
    </source>
</evidence>
<evidence type="ECO:0000256" key="5">
    <source>
        <dbReference type="ARBA" id="ARBA00022729"/>
    </source>
</evidence>
<evidence type="ECO:0000259" key="13">
    <source>
        <dbReference type="Pfam" id="PF07715"/>
    </source>
</evidence>
<evidence type="ECO:0000256" key="10">
    <source>
        <dbReference type="PROSITE-ProRule" id="PRU01360"/>
    </source>
</evidence>
<proteinExistence type="inferred from homology"/>
<dbReference type="GO" id="GO:0015344">
    <property type="term" value="F:siderophore uptake transmembrane transporter activity"/>
    <property type="evidence" value="ECO:0007669"/>
    <property type="project" value="TreeGrafter"/>
</dbReference>
<comment type="subcellular location">
    <subcellularLocation>
        <location evidence="1 10">Cell outer membrane</location>
        <topology evidence="1 10">Multi-pass membrane protein</topology>
    </subcellularLocation>
</comment>
<dbReference type="PANTHER" id="PTHR30069:SF29">
    <property type="entry name" value="HEMOGLOBIN AND HEMOGLOBIN-HAPTOGLOBIN-BINDING PROTEIN 1-RELATED"/>
    <property type="match status" value="1"/>
</dbReference>
<dbReference type="InterPro" id="IPR012910">
    <property type="entry name" value="Plug_dom"/>
</dbReference>
<dbReference type="InterPro" id="IPR008969">
    <property type="entry name" value="CarboxyPept-like_regulatory"/>
</dbReference>
<evidence type="ECO:0000256" key="8">
    <source>
        <dbReference type="ARBA" id="ARBA00023170"/>
    </source>
</evidence>
<protein>
    <submittedName>
        <fullName evidence="14">TonB-dependent receptor</fullName>
    </submittedName>
</protein>